<name>A0A183HFE6_9BILA</name>
<gene>
    <name evidence="1" type="ORF">OFLC_LOCUS6208</name>
</gene>
<dbReference type="STRING" id="387005.A0A183HFE6"/>
<dbReference type="AlphaFoldDB" id="A0A183HFE6"/>
<sequence>MSEWDTSGMGSSSSVENIERLFEKRSYLNDTSRNSGFLVTIPELIRDIAPMRYGSLAEEFYKSETLQSRENERIVPSSSLSKLFIDDDDELGHMDYQSESFYMSDKFCLPRKFSKSNSLRSKLFDKEGGISGCHSELFDKEEDISGCHSRTSKVSEVPVWKPTPNLFCDMERENTKNDSAFSGRKIHRVIFSPVLKRSPLFNRKNYISTASSASYRHISRASTFFDRFRYQRIPRAAARRYLMDRDPKYKTKYN</sequence>
<evidence type="ECO:0000313" key="1">
    <source>
        <dbReference type="EMBL" id="VDO45788.1"/>
    </source>
</evidence>
<keyword evidence="2" id="KW-1185">Reference proteome</keyword>
<reference evidence="1 2" key="2">
    <citation type="submission" date="2018-11" db="EMBL/GenBank/DDBJ databases">
        <authorList>
            <consortium name="Pathogen Informatics"/>
        </authorList>
    </citation>
    <scope>NUCLEOTIDE SEQUENCE [LARGE SCALE GENOMIC DNA]</scope>
</reference>
<accession>A0A183HFE6</accession>
<dbReference type="WBParaSite" id="OFLC_0000620701-mRNA-1">
    <property type="protein sequence ID" value="OFLC_0000620701-mRNA-1"/>
    <property type="gene ID" value="OFLC_0000620701"/>
</dbReference>
<dbReference type="EMBL" id="UZAJ01005771">
    <property type="protein sequence ID" value="VDO45788.1"/>
    <property type="molecule type" value="Genomic_DNA"/>
</dbReference>
<organism evidence="3">
    <name type="scientific">Onchocerca flexuosa</name>
    <dbReference type="NCBI Taxonomy" id="387005"/>
    <lineage>
        <taxon>Eukaryota</taxon>
        <taxon>Metazoa</taxon>
        <taxon>Ecdysozoa</taxon>
        <taxon>Nematoda</taxon>
        <taxon>Chromadorea</taxon>
        <taxon>Rhabditida</taxon>
        <taxon>Spirurina</taxon>
        <taxon>Spiruromorpha</taxon>
        <taxon>Filarioidea</taxon>
        <taxon>Onchocercidae</taxon>
        <taxon>Onchocerca</taxon>
    </lineage>
</organism>
<proteinExistence type="predicted"/>
<protein>
    <submittedName>
        <fullName evidence="3">Pheromone receptor</fullName>
    </submittedName>
</protein>
<dbReference type="Proteomes" id="UP000267606">
    <property type="component" value="Unassembled WGS sequence"/>
</dbReference>
<evidence type="ECO:0000313" key="3">
    <source>
        <dbReference type="WBParaSite" id="OFLC_0000620701-mRNA-1"/>
    </source>
</evidence>
<evidence type="ECO:0000313" key="2">
    <source>
        <dbReference type="Proteomes" id="UP000267606"/>
    </source>
</evidence>
<reference evidence="3" key="1">
    <citation type="submission" date="2016-06" db="UniProtKB">
        <authorList>
            <consortium name="WormBaseParasite"/>
        </authorList>
    </citation>
    <scope>IDENTIFICATION</scope>
</reference>